<dbReference type="PROSITE" id="PS51154">
    <property type="entry name" value="MACRO"/>
    <property type="match status" value="1"/>
</dbReference>
<organism evidence="3 4">
    <name type="scientific">Trichogramma kaykai</name>
    <dbReference type="NCBI Taxonomy" id="54128"/>
    <lineage>
        <taxon>Eukaryota</taxon>
        <taxon>Metazoa</taxon>
        <taxon>Ecdysozoa</taxon>
        <taxon>Arthropoda</taxon>
        <taxon>Hexapoda</taxon>
        <taxon>Insecta</taxon>
        <taxon>Pterygota</taxon>
        <taxon>Neoptera</taxon>
        <taxon>Endopterygota</taxon>
        <taxon>Hymenoptera</taxon>
        <taxon>Apocrita</taxon>
        <taxon>Proctotrupomorpha</taxon>
        <taxon>Chalcidoidea</taxon>
        <taxon>Trichogrammatidae</taxon>
        <taxon>Trichogramma</taxon>
    </lineage>
</organism>
<evidence type="ECO:0000259" key="2">
    <source>
        <dbReference type="PROSITE" id="PS51154"/>
    </source>
</evidence>
<dbReference type="PANTHER" id="PTHR11106">
    <property type="entry name" value="GANGLIOSIDE INDUCED DIFFERENTIATION ASSOCIATED PROTEIN 2-RELATED"/>
    <property type="match status" value="1"/>
</dbReference>
<dbReference type="Pfam" id="PF01661">
    <property type="entry name" value="Macro"/>
    <property type="match status" value="1"/>
</dbReference>
<dbReference type="Gene3D" id="3.40.220.10">
    <property type="entry name" value="Leucine Aminopeptidase, subunit E, domain 1"/>
    <property type="match status" value="1"/>
</dbReference>
<evidence type="ECO:0000313" key="4">
    <source>
        <dbReference type="Proteomes" id="UP001627154"/>
    </source>
</evidence>
<dbReference type="SMART" id="SM00506">
    <property type="entry name" value="A1pp"/>
    <property type="match status" value="1"/>
</dbReference>
<feature type="signal peptide" evidence="1">
    <location>
        <begin position="1"/>
        <end position="30"/>
    </location>
</feature>
<keyword evidence="4" id="KW-1185">Reference proteome</keyword>
<sequence>MSSSNKIKTHRHKSIIYCLLLVLQLRNVAEITALAAAPTNQKPAYQTYEVLTSTAHSCHKRDIFNTALRICLSTQVDKSTKMTFETEKQKYLSMSSAEKRKLLKFTPTTVSEILTWPEFWNKNKSRIGVTSEEVEIVDKSLANKISIWEGDITKLDIDAIVNAANSSLMGGGGVDGAIHRGAGGYLKQECATLGGCDVGEAKITGAYMLPAKYVIHTVGPQGEKPEKLQRCYENSLNVAKQNGVRTIAFPCISTGIYGYPQKPAARVALSTVKKFLLANPDSIDRVIFCLFLKSDQEIYEDLLQKQFYDDCSCQP</sequence>
<reference evidence="3 4" key="1">
    <citation type="journal article" date="2024" name="bioRxiv">
        <title>A reference genome for Trichogramma kaykai: A tiny desert-dwelling parasitoid wasp with competing sex-ratio distorters.</title>
        <authorList>
            <person name="Culotta J."/>
            <person name="Lindsey A.R."/>
        </authorList>
    </citation>
    <scope>NUCLEOTIDE SEQUENCE [LARGE SCALE GENOMIC DNA]</scope>
    <source>
        <strain evidence="3 4">KSX58</strain>
    </source>
</reference>
<dbReference type="EMBL" id="JBJJXI010000169">
    <property type="protein sequence ID" value="KAL3384729.1"/>
    <property type="molecule type" value="Genomic_DNA"/>
</dbReference>
<dbReference type="InterPro" id="IPR043472">
    <property type="entry name" value="Macro_dom-like"/>
</dbReference>
<keyword evidence="1" id="KW-0732">Signal</keyword>
<dbReference type="Proteomes" id="UP001627154">
    <property type="component" value="Unassembled WGS sequence"/>
</dbReference>
<proteinExistence type="predicted"/>
<dbReference type="SUPFAM" id="SSF52949">
    <property type="entry name" value="Macro domain-like"/>
    <property type="match status" value="1"/>
</dbReference>
<dbReference type="InterPro" id="IPR002589">
    <property type="entry name" value="Macro_dom"/>
</dbReference>
<accession>A0ABD2VVT7</accession>
<name>A0ABD2VVT7_9HYME</name>
<dbReference type="PANTHER" id="PTHR11106:SF27">
    <property type="entry name" value="MACRO DOMAIN-CONTAINING PROTEIN"/>
    <property type="match status" value="1"/>
</dbReference>
<evidence type="ECO:0000256" key="1">
    <source>
        <dbReference type="SAM" id="SignalP"/>
    </source>
</evidence>
<feature type="chain" id="PRO_5044857342" description="Macro domain-containing protein" evidence="1">
    <location>
        <begin position="31"/>
        <end position="315"/>
    </location>
</feature>
<feature type="domain" description="Macro" evidence="2">
    <location>
        <begin position="132"/>
        <end position="307"/>
    </location>
</feature>
<dbReference type="NCBIfam" id="NF001664">
    <property type="entry name" value="PRK00431.1-6"/>
    <property type="match status" value="1"/>
</dbReference>
<dbReference type="CDD" id="cd02908">
    <property type="entry name" value="Macro_OAADPr_deacetylase"/>
    <property type="match status" value="1"/>
</dbReference>
<dbReference type="AlphaFoldDB" id="A0ABD2VVT7"/>
<protein>
    <recommendedName>
        <fullName evidence="2">Macro domain-containing protein</fullName>
    </recommendedName>
</protein>
<evidence type="ECO:0000313" key="3">
    <source>
        <dbReference type="EMBL" id="KAL3384729.1"/>
    </source>
</evidence>
<comment type="caution">
    <text evidence="3">The sequence shown here is derived from an EMBL/GenBank/DDBJ whole genome shotgun (WGS) entry which is preliminary data.</text>
</comment>
<gene>
    <name evidence="3" type="ORF">TKK_019548</name>
</gene>